<dbReference type="RefSeq" id="WP_090247759.1">
    <property type="nucleotide sequence ID" value="NZ_FMTL01000001.1"/>
</dbReference>
<organism evidence="2 3">
    <name type="scientific">Pseudomonas peli</name>
    <dbReference type="NCBI Taxonomy" id="592361"/>
    <lineage>
        <taxon>Bacteria</taxon>
        <taxon>Pseudomonadati</taxon>
        <taxon>Pseudomonadota</taxon>
        <taxon>Gammaproteobacteria</taxon>
        <taxon>Pseudomonadales</taxon>
        <taxon>Pseudomonadaceae</taxon>
        <taxon>Pseudomonas</taxon>
    </lineage>
</organism>
<dbReference type="AlphaFoldDB" id="A0AB37Z235"/>
<sequence>MSENNNERLESLKSLYEISISTRNFEISQLIQRNNFFMIFQGVLLASVIQSENSRPLVEFIVCATGLTVSFYQMQMASGAKFWQEWWESRVEYFEKLLCEKIQSTNSTTETHELFTVPIKSVKEAVGARLSSSNHKITNSLMLARYSVGRAPMKVSIALIFTWLVLMASTLNWSALSFIPELITGFPVKQIAN</sequence>
<accession>A0AB37Z235</accession>
<protein>
    <recommendedName>
        <fullName evidence="4">SMODS and SLOG-associating 2TM effector domain-containing protein</fullName>
    </recommendedName>
</protein>
<dbReference type="InterPro" id="IPR056918">
    <property type="entry name" value="8xMP"/>
</dbReference>
<dbReference type="EMBL" id="FMTL01000001">
    <property type="protein sequence ID" value="SCW29584.1"/>
    <property type="molecule type" value="Genomic_DNA"/>
</dbReference>
<evidence type="ECO:0000313" key="3">
    <source>
        <dbReference type="Proteomes" id="UP000242418"/>
    </source>
</evidence>
<evidence type="ECO:0000313" key="2">
    <source>
        <dbReference type="EMBL" id="SCW29584.1"/>
    </source>
</evidence>
<feature type="transmembrane region" description="Helical" evidence="1">
    <location>
        <begin position="155"/>
        <end position="179"/>
    </location>
</feature>
<comment type="caution">
    <text evidence="2">The sequence shown here is derived from an EMBL/GenBank/DDBJ whole genome shotgun (WGS) entry which is preliminary data.</text>
</comment>
<name>A0AB37Z235_9PSED</name>
<reference evidence="2 3" key="1">
    <citation type="submission" date="2016-10" db="EMBL/GenBank/DDBJ databases">
        <authorList>
            <person name="Varghese N."/>
            <person name="Submissions S."/>
        </authorList>
    </citation>
    <scope>NUCLEOTIDE SEQUENCE [LARGE SCALE GENOMIC DNA]</scope>
    <source>
        <strain evidence="2 3">DSM 17833</strain>
    </source>
</reference>
<gene>
    <name evidence="2" type="ORF">SAMN05216370_0206</name>
</gene>
<keyword evidence="1" id="KW-1133">Transmembrane helix</keyword>
<keyword evidence="1" id="KW-0812">Transmembrane</keyword>
<keyword evidence="1" id="KW-0472">Membrane</keyword>
<keyword evidence="3" id="KW-1185">Reference proteome</keyword>
<proteinExistence type="predicted"/>
<dbReference type="Proteomes" id="UP000242418">
    <property type="component" value="Unassembled WGS sequence"/>
</dbReference>
<evidence type="ECO:0000256" key="1">
    <source>
        <dbReference type="SAM" id="Phobius"/>
    </source>
</evidence>
<evidence type="ECO:0008006" key="4">
    <source>
        <dbReference type="Google" id="ProtNLM"/>
    </source>
</evidence>
<dbReference type="Pfam" id="PF24838">
    <property type="entry name" value="8xMP"/>
    <property type="match status" value="1"/>
</dbReference>